<evidence type="ECO:0000313" key="3">
    <source>
        <dbReference type="Proteomes" id="UP000498740"/>
    </source>
</evidence>
<protein>
    <recommendedName>
        <fullName evidence="4">AAA domain-containing protein</fullName>
    </recommendedName>
</protein>
<evidence type="ECO:0000256" key="1">
    <source>
        <dbReference type="SAM" id="MobiDB-lite"/>
    </source>
</evidence>
<feature type="compositionally biased region" description="Basic residues" evidence="1">
    <location>
        <begin position="69"/>
        <end position="79"/>
    </location>
</feature>
<organism evidence="2 3">
    <name type="scientific">Streptomyces microflavus</name>
    <name type="common">Streptomyces lipmanii</name>
    <dbReference type="NCBI Taxonomy" id="1919"/>
    <lineage>
        <taxon>Bacteria</taxon>
        <taxon>Bacillati</taxon>
        <taxon>Actinomycetota</taxon>
        <taxon>Actinomycetes</taxon>
        <taxon>Kitasatosporales</taxon>
        <taxon>Streptomycetaceae</taxon>
        <taxon>Streptomyces</taxon>
    </lineage>
</organism>
<proteinExistence type="predicted"/>
<evidence type="ECO:0000313" key="2">
    <source>
        <dbReference type="EMBL" id="GFN09987.1"/>
    </source>
</evidence>
<gene>
    <name evidence="2" type="ORF">Smic_85430</name>
</gene>
<dbReference type="RefSeq" id="WP_158706571.1">
    <property type="nucleotide sequence ID" value="NZ_BMUG01000015.1"/>
</dbReference>
<dbReference type="AlphaFoldDB" id="A0A7J0D7C9"/>
<reference evidence="2 3" key="1">
    <citation type="submission" date="2020-05" db="EMBL/GenBank/DDBJ databases">
        <title>Whole genome shotgun sequence of Streptomyces microflavus NBRC 13062.</title>
        <authorList>
            <person name="Komaki H."/>
            <person name="Tamura T."/>
        </authorList>
    </citation>
    <scope>NUCLEOTIDE SEQUENCE [LARGE SCALE GENOMIC DNA]</scope>
    <source>
        <strain evidence="2 3">NBRC 13062</strain>
    </source>
</reference>
<sequence>MLVCDEAQRMKKTGFEFRRSRWDDKRTNIAVICAGGDGCYKVLRRGPRLASKIFIWQEFTRMRNPPLHHTQRALRRRRAWGSSRGGRPATRMLSGWCRHRARPSPEYNANR</sequence>
<evidence type="ECO:0008006" key="4">
    <source>
        <dbReference type="Google" id="ProtNLM"/>
    </source>
</evidence>
<dbReference type="Proteomes" id="UP000498740">
    <property type="component" value="Unassembled WGS sequence"/>
</dbReference>
<dbReference type="EMBL" id="BLWD01000004">
    <property type="protein sequence ID" value="GFN09987.1"/>
    <property type="molecule type" value="Genomic_DNA"/>
</dbReference>
<accession>A0A7J0D7C9</accession>
<name>A0A7J0D7C9_STRMI</name>
<comment type="caution">
    <text evidence="2">The sequence shown here is derived from an EMBL/GenBank/DDBJ whole genome shotgun (WGS) entry which is preliminary data.</text>
</comment>
<feature type="region of interest" description="Disordered" evidence="1">
    <location>
        <begin position="67"/>
        <end position="111"/>
    </location>
</feature>